<dbReference type="PANTHER" id="PTHR12697">
    <property type="entry name" value="PBS LYASE HEAT-LIKE PROTEIN"/>
    <property type="match status" value="1"/>
</dbReference>
<protein>
    <submittedName>
        <fullName evidence="2">Uncharacterized protein</fullName>
    </submittedName>
</protein>
<organism evidence="2 3">
    <name type="scientific">Symbiodinium microadriaticum</name>
    <name type="common">Dinoflagellate</name>
    <name type="synonym">Zooxanthella microadriatica</name>
    <dbReference type="NCBI Taxonomy" id="2951"/>
    <lineage>
        <taxon>Eukaryota</taxon>
        <taxon>Sar</taxon>
        <taxon>Alveolata</taxon>
        <taxon>Dinophyceae</taxon>
        <taxon>Suessiales</taxon>
        <taxon>Symbiodiniaceae</taxon>
        <taxon>Symbiodinium</taxon>
    </lineage>
</organism>
<reference evidence="2 3" key="1">
    <citation type="submission" date="2016-02" db="EMBL/GenBank/DDBJ databases">
        <title>Genome analysis of coral dinoflagellate symbionts highlights evolutionary adaptations to a symbiotic lifestyle.</title>
        <authorList>
            <person name="Aranda M."/>
            <person name="Li Y."/>
            <person name="Liew Y.J."/>
            <person name="Baumgarten S."/>
            <person name="Simakov O."/>
            <person name="Wilson M."/>
            <person name="Piel J."/>
            <person name="Ashoor H."/>
            <person name="Bougouffa S."/>
            <person name="Bajic V.B."/>
            <person name="Ryu T."/>
            <person name="Ravasi T."/>
            <person name="Bayer T."/>
            <person name="Micklem G."/>
            <person name="Kim H."/>
            <person name="Bhak J."/>
            <person name="Lajeunesse T.C."/>
            <person name="Voolstra C.R."/>
        </authorList>
    </citation>
    <scope>NUCLEOTIDE SEQUENCE [LARGE SCALE GENOMIC DNA]</scope>
    <source>
        <strain evidence="2 3">CCMP2467</strain>
    </source>
</reference>
<dbReference type="SUPFAM" id="SSF48371">
    <property type="entry name" value="ARM repeat"/>
    <property type="match status" value="1"/>
</dbReference>
<dbReference type="InterPro" id="IPR016024">
    <property type="entry name" value="ARM-type_fold"/>
</dbReference>
<proteinExistence type="predicted"/>
<comment type="caution">
    <text evidence="2">The sequence shown here is derived from an EMBL/GenBank/DDBJ whole genome shotgun (WGS) entry which is preliminary data.</text>
</comment>
<dbReference type="OrthoDB" id="434814at2759"/>
<evidence type="ECO:0000313" key="3">
    <source>
        <dbReference type="Proteomes" id="UP000186817"/>
    </source>
</evidence>
<dbReference type="AlphaFoldDB" id="A0A1Q9CAQ6"/>
<keyword evidence="1" id="KW-0677">Repeat</keyword>
<dbReference type="InterPro" id="IPR000357">
    <property type="entry name" value="HEAT"/>
</dbReference>
<dbReference type="InterPro" id="IPR004155">
    <property type="entry name" value="PBS_lyase_HEAT"/>
</dbReference>
<keyword evidence="3" id="KW-1185">Reference proteome</keyword>
<name>A0A1Q9CAQ6_SYMMI</name>
<accession>A0A1Q9CAQ6</accession>
<dbReference type="Gene3D" id="1.25.10.10">
    <property type="entry name" value="Leucine-rich Repeat Variant"/>
    <property type="match status" value="2"/>
</dbReference>
<dbReference type="GO" id="GO:0016491">
    <property type="term" value="F:oxidoreductase activity"/>
    <property type="evidence" value="ECO:0007669"/>
    <property type="project" value="TreeGrafter"/>
</dbReference>
<sequence>MRYVKEDGKAPIGALPINVCRMLELVNVKKRCEARRLTTAAEPKPIRGQMSTGDDDEEKLFLFVQNQKVMGAQELARVEISSTAVKKLLKLGSRPVSFAIMVMMVDAVESGDSEVTALVQQLSSSKPRDRWKAAAALGRMGKQVSDVASPELLRCLDDDDQDVRTAAARAVGHVCDGSAVNLLTMLLEDEDGGVRWGAAEALGNIGAASASAMEALILITEDEEEDARQAAVQTLGKLAKLNVIRRAELVEPLCQALSDDEWSVRRAAAEALGRCGDEANGVRLLLQRVARADPHARVQQAAASALVAIANSPPVAEARDSEKLKGPQQILQWDSNCFPTSFPLIPRGQIWITAVPVEDEYHGYAV</sequence>
<dbReference type="SMART" id="SM00567">
    <property type="entry name" value="EZ_HEAT"/>
    <property type="match status" value="6"/>
</dbReference>
<evidence type="ECO:0000313" key="2">
    <source>
        <dbReference type="EMBL" id="OLP79991.1"/>
    </source>
</evidence>
<dbReference type="InterPro" id="IPR011989">
    <property type="entry name" value="ARM-like"/>
</dbReference>
<dbReference type="Proteomes" id="UP000186817">
    <property type="component" value="Unassembled WGS sequence"/>
</dbReference>
<dbReference type="Pfam" id="PF02985">
    <property type="entry name" value="HEAT"/>
    <property type="match status" value="1"/>
</dbReference>
<dbReference type="EMBL" id="LSRX01001428">
    <property type="protein sequence ID" value="OLP79991.1"/>
    <property type="molecule type" value="Genomic_DNA"/>
</dbReference>
<gene>
    <name evidence="2" type="ORF">AK812_SmicGene39656</name>
</gene>
<dbReference type="PANTHER" id="PTHR12697:SF5">
    <property type="entry name" value="DEOXYHYPUSINE HYDROXYLASE"/>
    <property type="match status" value="1"/>
</dbReference>
<dbReference type="Pfam" id="PF13646">
    <property type="entry name" value="HEAT_2"/>
    <property type="match status" value="1"/>
</dbReference>
<evidence type="ECO:0000256" key="1">
    <source>
        <dbReference type="ARBA" id="ARBA00022737"/>
    </source>
</evidence>